<name>A0ACC1MSN6_9PEZI</name>
<keyword evidence="2" id="KW-1185">Reference proteome</keyword>
<accession>A0ACC1MSN6</accession>
<dbReference type="EMBL" id="JAPDGR010003814">
    <property type="protein sequence ID" value="KAJ2970025.1"/>
    <property type="molecule type" value="Genomic_DNA"/>
</dbReference>
<evidence type="ECO:0000313" key="2">
    <source>
        <dbReference type="Proteomes" id="UP001143856"/>
    </source>
</evidence>
<protein>
    <submittedName>
        <fullName evidence="1">Uncharacterized protein</fullName>
    </submittedName>
</protein>
<gene>
    <name evidence="1" type="ORF">NUW58_g9822</name>
</gene>
<organism evidence="1 2">
    <name type="scientific">Xylaria curta</name>
    <dbReference type="NCBI Taxonomy" id="42375"/>
    <lineage>
        <taxon>Eukaryota</taxon>
        <taxon>Fungi</taxon>
        <taxon>Dikarya</taxon>
        <taxon>Ascomycota</taxon>
        <taxon>Pezizomycotina</taxon>
        <taxon>Sordariomycetes</taxon>
        <taxon>Xylariomycetidae</taxon>
        <taxon>Xylariales</taxon>
        <taxon>Xylariaceae</taxon>
        <taxon>Xylaria</taxon>
    </lineage>
</organism>
<evidence type="ECO:0000313" key="1">
    <source>
        <dbReference type="EMBL" id="KAJ2970025.1"/>
    </source>
</evidence>
<dbReference type="Proteomes" id="UP001143856">
    <property type="component" value="Unassembled WGS sequence"/>
</dbReference>
<reference evidence="1" key="1">
    <citation type="submission" date="2022-10" db="EMBL/GenBank/DDBJ databases">
        <title>Genome Sequence of Xylaria curta.</title>
        <authorList>
            <person name="Buettner E."/>
        </authorList>
    </citation>
    <scope>NUCLEOTIDE SEQUENCE</scope>
    <source>
        <strain evidence="1">Babe10</strain>
    </source>
</reference>
<comment type="caution">
    <text evidence="1">The sequence shown here is derived from an EMBL/GenBank/DDBJ whole genome shotgun (WGS) entry which is preliminary data.</text>
</comment>
<proteinExistence type="predicted"/>
<sequence length="147" mass="16101">MRLDNFLGAYQITFVDGLWIALVALEAGIILAVLGYQVVQARKRKARPSDLHARPADWISDRPGLDNLSTVARWTNAGELTSSGKRKVAGKMLHQPIGVAMQRAVGDDKNWGNELHRALRSADRPQSVAAPVPLSARLRVAKLRSSL</sequence>